<organism evidence="1">
    <name type="scientific">marine metagenome</name>
    <dbReference type="NCBI Taxonomy" id="408172"/>
    <lineage>
        <taxon>unclassified sequences</taxon>
        <taxon>metagenomes</taxon>
        <taxon>ecological metagenomes</taxon>
    </lineage>
</organism>
<reference evidence="1" key="1">
    <citation type="submission" date="2018-05" db="EMBL/GenBank/DDBJ databases">
        <authorList>
            <person name="Lanie J.A."/>
            <person name="Ng W.-L."/>
            <person name="Kazmierczak K.M."/>
            <person name="Andrzejewski T.M."/>
            <person name="Davidsen T.M."/>
            <person name="Wayne K.J."/>
            <person name="Tettelin H."/>
            <person name="Glass J.I."/>
            <person name="Rusch D."/>
            <person name="Podicherti R."/>
            <person name="Tsui H.-C.T."/>
            <person name="Winkler M.E."/>
        </authorList>
    </citation>
    <scope>NUCLEOTIDE SEQUENCE</scope>
</reference>
<dbReference type="AlphaFoldDB" id="A0A382BFB4"/>
<dbReference type="EMBL" id="UINC01029589">
    <property type="protein sequence ID" value="SVB12550.1"/>
    <property type="molecule type" value="Genomic_DNA"/>
</dbReference>
<feature type="non-terminal residue" evidence="1">
    <location>
        <position position="1"/>
    </location>
</feature>
<proteinExistence type="predicted"/>
<gene>
    <name evidence="1" type="ORF">METZ01_LOCUS165404</name>
</gene>
<evidence type="ECO:0000313" key="1">
    <source>
        <dbReference type="EMBL" id="SVB12550.1"/>
    </source>
</evidence>
<sequence length="26" mass="2904">KPRPVAGFFVCGMMGRFGDGKKLYLK</sequence>
<name>A0A382BFB4_9ZZZZ</name>
<accession>A0A382BFB4</accession>
<protein>
    <submittedName>
        <fullName evidence="1">Uncharacterized protein</fullName>
    </submittedName>
</protein>